<reference evidence="3" key="1">
    <citation type="submission" date="2013-08" db="EMBL/GenBank/DDBJ databases">
        <authorList>
            <person name="Mendez C."/>
            <person name="Richter M."/>
            <person name="Ferrer M."/>
            <person name="Sanchez J."/>
        </authorList>
    </citation>
    <scope>NUCLEOTIDE SEQUENCE</scope>
</reference>
<name>T0Y554_9ZZZZ</name>
<dbReference type="GO" id="GO:0003677">
    <property type="term" value="F:DNA binding"/>
    <property type="evidence" value="ECO:0007669"/>
    <property type="project" value="InterPro"/>
</dbReference>
<dbReference type="InterPro" id="IPR010982">
    <property type="entry name" value="Lambda_DNA-bd_dom_sf"/>
</dbReference>
<dbReference type="PROSITE" id="PS50943">
    <property type="entry name" value="HTH_CROC1"/>
    <property type="match status" value="1"/>
</dbReference>
<proteinExistence type="predicted"/>
<sequence>MKKVGAEPLEVLKNLTEVRRAHAISQGELASRSGLDQAQLSRIEAGRVDLRLSSLTQLARALGQEIVLVPQGSLSAVRAVIRSSSPQASATPLARQARQLLMIIESRLERLFHSFPSLEAQEAQLQLRKSLRDLRHLAPAQLSTQALSLQRLQRSIATQMRQGEPPKAKHWQRLAIKVREIYQAAAAAPAQSEPQSQMRPAWALEDDSANA</sequence>
<evidence type="ECO:0000313" key="3">
    <source>
        <dbReference type="EMBL" id="EQD30216.1"/>
    </source>
</evidence>
<reference evidence="3" key="2">
    <citation type="journal article" date="2014" name="ISME J.">
        <title>Microbial stratification in low pH oxic and suboxic macroscopic growths along an acid mine drainage.</title>
        <authorList>
            <person name="Mendez-Garcia C."/>
            <person name="Mesa V."/>
            <person name="Sprenger R.R."/>
            <person name="Richter M."/>
            <person name="Diez M.S."/>
            <person name="Solano J."/>
            <person name="Bargiela R."/>
            <person name="Golyshina O.V."/>
            <person name="Manteca A."/>
            <person name="Ramos J.L."/>
            <person name="Gallego J.R."/>
            <person name="Llorente I."/>
            <person name="Martins Dos Santos V.A."/>
            <person name="Jensen O.N."/>
            <person name="Pelaez A.I."/>
            <person name="Sanchez J."/>
            <person name="Ferrer M."/>
        </authorList>
    </citation>
    <scope>NUCLEOTIDE SEQUENCE</scope>
</reference>
<feature type="compositionally biased region" description="Low complexity" evidence="1">
    <location>
        <begin position="187"/>
        <end position="197"/>
    </location>
</feature>
<evidence type="ECO:0000256" key="1">
    <source>
        <dbReference type="SAM" id="MobiDB-lite"/>
    </source>
</evidence>
<feature type="region of interest" description="Disordered" evidence="1">
    <location>
        <begin position="187"/>
        <end position="211"/>
    </location>
</feature>
<protein>
    <submittedName>
        <fullName evidence="3">Transcriptional Regulator, XRE family protein</fullName>
    </submittedName>
</protein>
<dbReference type="AlphaFoldDB" id="T0Y554"/>
<dbReference type="Gene3D" id="1.10.260.40">
    <property type="entry name" value="lambda repressor-like DNA-binding domains"/>
    <property type="match status" value="1"/>
</dbReference>
<comment type="caution">
    <text evidence="3">The sequence shown here is derived from an EMBL/GenBank/DDBJ whole genome shotgun (WGS) entry which is preliminary data.</text>
</comment>
<accession>T0Y554</accession>
<organism evidence="3">
    <name type="scientific">mine drainage metagenome</name>
    <dbReference type="NCBI Taxonomy" id="410659"/>
    <lineage>
        <taxon>unclassified sequences</taxon>
        <taxon>metagenomes</taxon>
        <taxon>ecological metagenomes</taxon>
    </lineage>
</organism>
<evidence type="ECO:0000259" key="2">
    <source>
        <dbReference type="PROSITE" id="PS50943"/>
    </source>
</evidence>
<dbReference type="Pfam" id="PF01381">
    <property type="entry name" value="HTH_3"/>
    <property type="match status" value="1"/>
</dbReference>
<dbReference type="EMBL" id="AUZZ01010319">
    <property type="protein sequence ID" value="EQD30216.1"/>
    <property type="molecule type" value="Genomic_DNA"/>
</dbReference>
<gene>
    <name evidence="3" type="ORF">B2A_14235</name>
</gene>
<dbReference type="InterPro" id="IPR001387">
    <property type="entry name" value="Cro/C1-type_HTH"/>
</dbReference>
<feature type="domain" description="HTH cro/C1-type" evidence="2">
    <location>
        <begin position="15"/>
        <end position="69"/>
    </location>
</feature>
<dbReference type="SMART" id="SM00530">
    <property type="entry name" value="HTH_XRE"/>
    <property type="match status" value="1"/>
</dbReference>
<dbReference type="SUPFAM" id="SSF47413">
    <property type="entry name" value="lambda repressor-like DNA-binding domains"/>
    <property type="match status" value="1"/>
</dbReference>
<dbReference type="CDD" id="cd00093">
    <property type="entry name" value="HTH_XRE"/>
    <property type="match status" value="1"/>
</dbReference>